<evidence type="ECO:0000313" key="1">
    <source>
        <dbReference type="EMBL" id="MBD6616729.1"/>
    </source>
</evidence>
<dbReference type="RefSeq" id="WP_191757967.1">
    <property type="nucleotide sequence ID" value="NZ_VJXY01000012.1"/>
</dbReference>
<sequence length="137" mass="15611">MFVLSRNRFYYNTFPGGVLPSKPNTSGATSAFEHIKNKFLKKIEAPTQEVSQPFISFEDKDVNDELQRLKEEQLLPSKPQDQVTVKKDIKLILVEAIRETQKAMKTAVLNQEASIKIMKKLNNKLNTATKGSHSFEK</sequence>
<dbReference type="EMBL" id="VJXY01000012">
    <property type="protein sequence ID" value="MBD6616729.1"/>
    <property type="molecule type" value="Genomic_DNA"/>
</dbReference>
<name>A0AA40SWT9_9NOST</name>
<reference evidence="1" key="1">
    <citation type="submission" date="2019-07" db="EMBL/GenBank/DDBJ databases">
        <title>Toxilogical consequences of a new and cryptic species of cyanobacteria (Komarekiella delphini-convector) recovered from the epidermis of a bottlenose dolphin and 1500 ft. in the air.</title>
        <authorList>
            <person name="Brown A.O."/>
            <person name="Dvorak P."/>
            <person name="Villanueva C.D."/>
            <person name="Foss A.J."/>
            <person name="Garvey A.D."/>
            <person name="Gibson Q.A."/>
            <person name="Johansen J.R."/>
            <person name="Casamatta D.A."/>
        </authorList>
    </citation>
    <scope>NUCLEOTIDE SEQUENCE</scope>
    <source>
        <strain evidence="1">SJRDD-AB1</strain>
    </source>
</reference>
<dbReference type="AlphaFoldDB" id="A0AA40SWT9"/>
<dbReference type="Proteomes" id="UP001165986">
    <property type="component" value="Unassembled WGS sequence"/>
</dbReference>
<comment type="caution">
    <text evidence="1">The sequence shown here is derived from an EMBL/GenBank/DDBJ whole genome shotgun (WGS) entry which is preliminary data.</text>
</comment>
<gene>
    <name evidence="1" type="ORF">FNW02_13035</name>
</gene>
<accession>A0AA40SWT9</accession>
<organism evidence="1 2">
    <name type="scientific">Komarekiella delphini-convector SJRDD-AB1</name>
    <dbReference type="NCBI Taxonomy" id="2593771"/>
    <lineage>
        <taxon>Bacteria</taxon>
        <taxon>Bacillati</taxon>
        <taxon>Cyanobacteriota</taxon>
        <taxon>Cyanophyceae</taxon>
        <taxon>Nostocales</taxon>
        <taxon>Nostocaceae</taxon>
        <taxon>Komarekiella</taxon>
        <taxon>Komarekiella delphini-convector</taxon>
    </lineage>
</organism>
<proteinExistence type="predicted"/>
<protein>
    <submittedName>
        <fullName evidence="1">Uncharacterized protein</fullName>
    </submittedName>
</protein>
<evidence type="ECO:0000313" key="2">
    <source>
        <dbReference type="Proteomes" id="UP001165986"/>
    </source>
</evidence>
<keyword evidence="2" id="KW-1185">Reference proteome</keyword>